<accession>A0ABQ5DHJ0</accession>
<feature type="compositionally biased region" description="Basic and acidic residues" evidence="1">
    <location>
        <begin position="560"/>
        <end position="580"/>
    </location>
</feature>
<name>A0ABQ5DHJ0_9ASTR</name>
<organism evidence="3 4">
    <name type="scientific">Tanacetum coccineum</name>
    <dbReference type="NCBI Taxonomy" id="301880"/>
    <lineage>
        <taxon>Eukaryota</taxon>
        <taxon>Viridiplantae</taxon>
        <taxon>Streptophyta</taxon>
        <taxon>Embryophyta</taxon>
        <taxon>Tracheophyta</taxon>
        <taxon>Spermatophyta</taxon>
        <taxon>Magnoliopsida</taxon>
        <taxon>eudicotyledons</taxon>
        <taxon>Gunneridae</taxon>
        <taxon>Pentapetalae</taxon>
        <taxon>asterids</taxon>
        <taxon>campanulids</taxon>
        <taxon>Asterales</taxon>
        <taxon>Asteraceae</taxon>
        <taxon>Asteroideae</taxon>
        <taxon>Anthemideae</taxon>
        <taxon>Anthemidinae</taxon>
        <taxon>Tanacetum</taxon>
    </lineage>
</organism>
<gene>
    <name evidence="3" type="ORF">Tco_0938556</name>
</gene>
<keyword evidence="3" id="KW-0548">Nucleotidyltransferase</keyword>
<keyword evidence="4" id="KW-1185">Reference proteome</keyword>
<feature type="compositionally biased region" description="Basic and acidic residues" evidence="1">
    <location>
        <begin position="448"/>
        <end position="461"/>
    </location>
</feature>
<reference evidence="3" key="2">
    <citation type="submission" date="2022-01" db="EMBL/GenBank/DDBJ databases">
        <authorList>
            <person name="Yamashiro T."/>
            <person name="Shiraishi A."/>
            <person name="Satake H."/>
            <person name="Nakayama K."/>
        </authorList>
    </citation>
    <scope>NUCLEOTIDE SEQUENCE</scope>
</reference>
<comment type="caution">
    <text evidence="3">The sequence shown here is derived from an EMBL/GenBank/DDBJ whole genome shotgun (WGS) entry which is preliminary data.</text>
</comment>
<reference evidence="3" key="1">
    <citation type="journal article" date="2022" name="Int. J. Mol. Sci.">
        <title>Draft Genome of Tanacetum Coccineum: Genomic Comparison of Closely Related Tanacetum-Family Plants.</title>
        <authorList>
            <person name="Yamashiro T."/>
            <person name="Shiraishi A."/>
            <person name="Nakayama K."/>
            <person name="Satake H."/>
        </authorList>
    </citation>
    <scope>NUCLEOTIDE SEQUENCE</scope>
</reference>
<dbReference type="EMBL" id="BQNB010015323">
    <property type="protein sequence ID" value="GJT38691.1"/>
    <property type="molecule type" value="Genomic_DNA"/>
</dbReference>
<proteinExistence type="predicted"/>
<evidence type="ECO:0000259" key="2">
    <source>
        <dbReference type="Pfam" id="PF03732"/>
    </source>
</evidence>
<evidence type="ECO:0000256" key="1">
    <source>
        <dbReference type="SAM" id="MobiDB-lite"/>
    </source>
</evidence>
<dbReference type="Pfam" id="PF03732">
    <property type="entry name" value="Retrotrans_gag"/>
    <property type="match status" value="1"/>
</dbReference>
<feature type="domain" description="Retrotransposon gag" evidence="2">
    <location>
        <begin position="319"/>
        <end position="409"/>
    </location>
</feature>
<protein>
    <submittedName>
        <fullName evidence="3">Reverse transcriptase domain-containing protein</fullName>
    </submittedName>
</protein>
<dbReference type="PANTHER" id="PTHR33223">
    <property type="entry name" value="CCHC-TYPE DOMAIN-CONTAINING PROTEIN"/>
    <property type="match status" value="1"/>
</dbReference>
<evidence type="ECO:0000313" key="3">
    <source>
        <dbReference type="EMBL" id="GJT38691.1"/>
    </source>
</evidence>
<dbReference type="GO" id="GO:0003964">
    <property type="term" value="F:RNA-directed DNA polymerase activity"/>
    <property type="evidence" value="ECO:0007669"/>
    <property type="project" value="UniProtKB-KW"/>
</dbReference>
<dbReference type="InterPro" id="IPR005162">
    <property type="entry name" value="Retrotrans_gag_dom"/>
</dbReference>
<feature type="region of interest" description="Disordered" evidence="1">
    <location>
        <begin position="551"/>
        <end position="584"/>
    </location>
</feature>
<feature type="region of interest" description="Disordered" evidence="1">
    <location>
        <begin position="444"/>
        <end position="492"/>
    </location>
</feature>
<dbReference type="PANTHER" id="PTHR33223:SF11">
    <property type="entry name" value="ELEMENT PROTEIN, PUTATIVE-RELATED"/>
    <property type="match status" value="1"/>
</dbReference>
<feature type="region of interest" description="Disordered" evidence="1">
    <location>
        <begin position="65"/>
        <end position="92"/>
    </location>
</feature>
<evidence type="ECO:0000313" key="4">
    <source>
        <dbReference type="Proteomes" id="UP001151760"/>
    </source>
</evidence>
<sequence>MVTSMRIRQAKPYTLHGGPSTKLEQSLFKAWEVNNHLKNSLISSNPDRAHICTISGAIQYFSEDYDEEREMEPRPEPNRAATPPLRKHSEEGQSVNLPPLLAAYLGRGENGQPLQSSLTFDYGGQALPNNIGGNLPSNGTFLSHHAQPFIPASLSIPNRFMPTHIHPYLQPTSFVNGQHLSFPTRTPPGNLPMGGIPAHLPQERHVPQTFANSNMPSQNGFTYPVNMPTNSYPFYTQHMYTFPNVPVYTNPNLTGIVLNPVGSVTRFVRWIEDYPLPDGLKMPSHISSYDGKGDPNNFLHLFEGAIRMQKWLMPVACHMFTYTLKDSARIWWNSQKAGSILDYEDLKAKFRSHFSQQKKFTKTHLAVHNIKQREGESTRAFITRYTDDTLQILGLHEEQRISGFVHGLRTRSLVEHLSTDLPSTYKGLMEKTYTWVEAREVATNGASSDRRDSFERSKKSSWDNNRGQKNKDRFSPYRGPNHGLLPSLSKSPKEILATEKAARSFEPPPKMFGSKRSRDMSKYCHFHEDYGHDTNDCRHLRTQIQEAVNSGQLSHLVKGIKKERTKSSDTPRGESKKDKGTAPAEAPILMVSREAHIAKSLAQENTDYGGKEIIFPPVAKVNNAPVIIEAKIFGRKVGRVYMDSESSCEIIYEHCFEKLNPTIKSTKVDLKTPLVGFSGERSCSIGEVPLEITIGDAPSQGQKLLTSLL</sequence>
<keyword evidence="3" id="KW-0695">RNA-directed DNA polymerase</keyword>
<dbReference type="Proteomes" id="UP001151760">
    <property type="component" value="Unassembled WGS sequence"/>
</dbReference>
<keyword evidence="3" id="KW-0808">Transferase</keyword>